<dbReference type="Proteomes" id="UP000197679">
    <property type="component" value="Chromosome"/>
</dbReference>
<dbReference type="Pfam" id="PF01988">
    <property type="entry name" value="VIT1"/>
    <property type="match status" value="1"/>
</dbReference>
<sequence length="309" mass="34731">MNEYKKNAFLVKIYKGELMHHYVYSRLSVMETDKELKEILKKLSKTEEQHAELWKEVLDIEHIHLRKTKATPTLALILFLRKIFGLTLLINLIEYGERDLYSKLKYIIKENNFSEKEKKIIGKIEEDERENEKPIEDKILKMSPVLNNIRDIIFGMNDGLVEVTAAVAGLGSALYYANYILLGGFIIALSGTMSMAGGAFLSTEYEKNLNIKKDDNKPKSSAMYVGLAYILGSLFPLSPFIFGINGYFGIAISLIITAIVLSIVASIISIISNKSISKSVTKTLIISMGAATVTIILGYYARVFLHITI</sequence>
<dbReference type="InterPro" id="IPR009078">
    <property type="entry name" value="Ferritin-like_SF"/>
</dbReference>
<dbReference type="InterPro" id="IPR008217">
    <property type="entry name" value="Ccc1_fam"/>
</dbReference>
<feature type="transmembrane region" description="Helical" evidence="5">
    <location>
        <begin position="179"/>
        <end position="201"/>
    </location>
</feature>
<reference evidence="6 7" key="1">
    <citation type="journal article" date="2017" name="Nat. Commun.">
        <title>'ARMAN' archaea depend on association with euryarchaeal host in culture and in situ.</title>
        <authorList>
            <person name="Golyshina O."/>
            <person name="Toshchakov S."/>
            <person name="Makarova K."/>
            <person name="Gavrilov S."/>
            <person name="Korzhenkov A."/>
            <person name="La Cono V."/>
            <person name="Arcadi E."/>
            <person name="Nechitaylo T."/>
            <person name="Ferrer M."/>
            <person name="Kublanov I."/>
            <person name="Wolf Y."/>
            <person name="Yakimov M."/>
            <person name="Golyshin P."/>
            <person name="Slesarev A."/>
            <person name="Kozyavkin S."/>
        </authorList>
    </citation>
    <scope>NUCLEOTIDE SEQUENCE [LARGE SCALE GENOMIC DNA]</scope>
    <source>
        <strain evidence="6 7">Mia14</strain>
    </source>
</reference>
<evidence type="ECO:0000256" key="1">
    <source>
        <dbReference type="ARBA" id="ARBA00004127"/>
    </source>
</evidence>
<keyword evidence="2 5" id="KW-0812">Transmembrane</keyword>
<evidence type="ECO:0000256" key="4">
    <source>
        <dbReference type="ARBA" id="ARBA00023136"/>
    </source>
</evidence>
<evidence type="ECO:0000256" key="3">
    <source>
        <dbReference type="ARBA" id="ARBA00022989"/>
    </source>
</evidence>
<keyword evidence="4 5" id="KW-0472">Membrane</keyword>
<comment type="subcellular location">
    <subcellularLocation>
        <location evidence="1">Endomembrane system</location>
        <topology evidence="1">Multi-pass membrane protein</topology>
    </subcellularLocation>
</comment>
<feature type="transmembrane region" description="Helical" evidence="5">
    <location>
        <begin position="74"/>
        <end position="93"/>
    </location>
</feature>
<dbReference type="AlphaFoldDB" id="A0A218NNN5"/>
<dbReference type="PANTHER" id="PTHR31851">
    <property type="entry name" value="FE(2+)/MN(2+) TRANSPORTER PCL1"/>
    <property type="match status" value="1"/>
</dbReference>
<evidence type="ECO:0000256" key="2">
    <source>
        <dbReference type="ARBA" id="ARBA00022692"/>
    </source>
</evidence>
<dbReference type="SUPFAM" id="SSF47240">
    <property type="entry name" value="Ferritin-like"/>
    <property type="match status" value="1"/>
</dbReference>
<evidence type="ECO:0000256" key="5">
    <source>
        <dbReference type="SAM" id="Phobius"/>
    </source>
</evidence>
<keyword evidence="3 5" id="KW-1133">Transmembrane helix</keyword>
<dbReference type="GeneID" id="33314320"/>
<gene>
    <name evidence="6" type="ORF">Mia14_0768</name>
</gene>
<name>A0A218NNN5_9ARCH</name>
<organism evidence="6 7">
    <name type="scientific">Candidatus Mancarchaeum acidiphilum</name>
    <dbReference type="NCBI Taxonomy" id="1920749"/>
    <lineage>
        <taxon>Archaea</taxon>
        <taxon>Candidatus Micrarchaeota</taxon>
        <taxon>Candidatus Mancarchaeum</taxon>
    </lineage>
</organism>
<dbReference type="OrthoDB" id="42847at2157"/>
<feature type="transmembrane region" description="Helical" evidence="5">
    <location>
        <begin position="222"/>
        <end position="242"/>
    </location>
</feature>
<dbReference type="RefSeq" id="WP_088820324.1">
    <property type="nucleotide sequence ID" value="NZ_CP019964.1"/>
</dbReference>
<accession>A0A218NNN5</accession>
<dbReference type="GO" id="GO:0012505">
    <property type="term" value="C:endomembrane system"/>
    <property type="evidence" value="ECO:0007669"/>
    <property type="project" value="UniProtKB-SubCell"/>
</dbReference>
<evidence type="ECO:0000313" key="7">
    <source>
        <dbReference type="Proteomes" id="UP000197679"/>
    </source>
</evidence>
<protein>
    <submittedName>
        <fullName evidence="6">VIT family transporter</fullName>
    </submittedName>
</protein>
<dbReference type="GO" id="GO:0030026">
    <property type="term" value="P:intracellular manganese ion homeostasis"/>
    <property type="evidence" value="ECO:0007669"/>
    <property type="project" value="InterPro"/>
</dbReference>
<keyword evidence="7" id="KW-1185">Reference proteome</keyword>
<feature type="transmembrane region" description="Helical" evidence="5">
    <location>
        <begin position="248"/>
        <end position="271"/>
    </location>
</feature>
<dbReference type="EMBL" id="CP019964">
    <property type="protein sequence ID" value="ASI14062.1"/>
    <property type="molecule type" value="Genomic_DNA"/>
</dbReference>
<dbReference type="GO" id="GO:0005384">
    <property type="term" value="F:manganese ion transmembrane transporter activity"/>
    <property type="evidence" value="ECO:0007669"/>
    <property type="project" value="InterPro"/>
</dbReference>
<proteinExistence type="predicted"/>
<dbReference type="KEGG" id="marh:Mia14_0768"/>
<evidence type="ECO:0000313" key="6">
    <source>
        <dbReference type="EMBL" id="ASI14062.1"/>
    </source>
</evidence>
<feature type="transmembrane region" description="Helical" evidence="5">
    <location>
        <begin position="283"/>
        <end position="301"/>
    </location>
</feature>